<dbReference type="NCBIfam" id="TIGR00093">
    <property type="entry name" value="pseudouridine synthase"/>
    <property type="match status" value="1"/>
</dbReference>
<dbReference type="InterPro" id="IPR018496">
    <property type="entry name" value="PsdUridine_synth_RsuA/RluB_CS"/>
</dbReference>
<dbReference type="EC" id="5.4.99.-" evidence="4"/>
<dbReference type="PROSITE" id="PS50889">
    <property type="entry name" value="S4"/>
    <property type="match status" value="1"/>
</dbReference>
<dbReference type="PANTHER" id="PTHR47683:SF2">
    <property type="entry name" value="RNA-BINDING S4 DOMAIN-CONTAINING PROTEIN"/>
    <property type="match status" value="1"/>
</dbReference>
<dbReference type="InterPro" id="IPR036986">
    <property type="entry name" value="S4_RNA-bd_sf"/>
</dbReference>
<dbReference type="CDD" id="cd00165">
    <property type="entry name" value="S4"/>
    <property type="match status" value="1"/>
</dbReference>
<dbReference type="Proteomes" id="UP000176992">
    <property type="component" value="Unassembled WGS sequence"/>
</dbReference>
<dbReference type="EMBL" id="MFIV01000198">
    <property type="protein sequence ID" value="OGF97886.1"/>
    <property type="molecule type" value="Genomic_DNA"/>
</dbReference>
<dbReference type="Gene3D" id="3.30.70.1560">
    <property type="entry name" value="Alpha-L RNA-binding motif"/>
    <property type="match status" value="1"/>
</dbReference>
<dbReference type="Pfam" id="PF01479">
    <property type="entry name" value="S4"/>
    <property type="match status" value="1"/>
</dbReference>
<dbReference type="AlphaFoldDB" id="A0A1F5YD40"/>
<dbReference type="InterPro" id="IPR002942">
    <property type="entry name" value="S4_RNA-bd"/>
</dbReference>
<dbReference type="InterPro" id="IPR006145">
    <property type="entry name" value="PsdUridine_synth_RsuA/RluA"/>
</dbReference>
<evidence type="ECO:0000313" key="6">
    <source>
        <dbReference type="EMBL" id="OGF97886.1"/>
    </source>
</evidence>
<evidence type="ECO:0000256" key="4">
    <source>
        <dbReference type="RuleBase" id="RU003887"/>
    </source>
</evidence>
<dbReference type="GO" id="GO:0003723">
    <property type="term" value="F:RNA binding"/>
    <property type="evidence" value="ECO:0007669"/>
    <property type="project" value="UniProtKB-KW"/>
</dbReference>
<protein>
    <recommendedName>
        <fullName evidence="4">Pseudouridine synthase</fullName>
        <ecNumber evidence="4">5.4.99.-</ecNumber>
    </recommendedName>
</protein>
<dbReference type="InterPro" id="IPR020103">
    <property type="entry name" value="PsdUridine_synth_cat_dom_sf"/>
</dbReference>
<evidence type="ECO:0000313" key="7">
    <source>
        <dbReference type="Proteomes" id="UP000176992"/>
    </source>
</evidence>
<dbReference type="SUPFAM" id="SSF55120">
    <property type="entry name" value="Pseudouridine synthase"/>
    <property type="match status" value="1"/>
</dbReference>
<keyword evidence="2 4" id="KW-0413">Isomerase</keyword>
<organism evidence="6 7">
    <name type="scientific">Candidatus Glassbacteria bacterium GWA2_58_10</name>
    <dbReference type="NCBI Taxonomy" id="1817865"/>
    <lineage>
        <taxon>Bacteria</taxon>
        <taxon>Candidatus Glassiibacteriota</taxon>
    </lineage>
</organism>
<comment type="caution">
    <text evidence="6">The sequence shown here is derived from an EMBL/GenBank/DDBJ whole genome shotgun (WGS) entry which is preliminary data.</text>
</comment>
<dbReference type="GO" id="GO:0120159">
    <property type="term" value="F:rRNA pseudouridine synthase activity"/>
    <property type="evidence" value="ECO:0007669"/>
    <property type="project" value="UniProtKB-ARBA"/>
</dbReference>
<dbReference type="InterPro" id="IPR020094">
    <property type="entry name" value="TruA/RsuA/RluB/E/F_N"/>
</dbReference>
<dbReference type="SMART" id="SM00363">
    <property type="entry name" value="S4"/>
    <property type="match status" value="1"/>
</dbReference>
<dbReference type="InterPro" id="IPR042092">
    <property type="entry name" value="PsdUridine_s_RsuA/RluB/E/F_cat"/>
</dbReference>
<dbReference type="SUPFAM" id="SSF55174">
    <property type="entry name" value="Alpha-L RNA-binding motif"/>
    <property type="match status" value="1"/>
</dbReference>
<dbReference type="PANTHER" id="PTHR47683">
    <property type="entry name" value="PSEUDOURIDINE SYNTHASE FAMILY PROTEIN-RELATED"/>
    <property type="match status" value="1"/>
</dbReference>
<dbReference type="GO" id="GO:0000455">
    <property type="term" value="P:enzyme-directed rRNA pseudouridine synthesis"/>
    <property type="evidence" value="ECO:0007669"/>
    <property type="project" value="UniProtKB-ARBA"/>
</dbReference>
<dbReference type="InterPro" id="IPR000748">
    <property type="entry name" value="PsdUridine_synth_RsuA/RluB/E/F"/>
</dbReference>
<dbReference type="FunFam" id="3.10.290.10:FF:000003">
    <property type="entry name" value="Pseudouridine synthase"/>
    <property type="match status" value="1"/>
</dbReference>
<accession>A0A1F5YD40</accession>
<feature type="domain" description="RNA-binding S4" evidence="5">
    <location>
        <begin position="10"/>
        <end position="68"/>
    </location>
</feature>
<dbReference type="Pfam" id="PF00849">
    <property type="entry name" value="PseudoU_synth_2"/>
    <property type="match status" value="1"/>
</dbReference>
<reference evidence="6 7" key="1">
    <citation type="journal article" date="2016" name="Nat. Commun.">
        <title>Thousands of microbial genomes shed light on interconnected biogeochemical processes in an aquifer system.</title>
        <authorList>
            <person name="Anantharaman K."/>
            <person name="Brown C.T."/>
            <person name="Hug L.A."/>
            <person name="Sharon I."/>
            <person name="Castelle C.J."/>
            <person name="Probst A.J."/>
            <person name="Thomas B.C."/>
            <person name="Singh A."/>
            <person name="Wilkins M.J."/>
            <person name="Karaoz U."/>
            <person name="Brodie E.L."/>
            <person name="Williams K.H."/>
            <person name="Hubbard S.S."/>
            <person name="Banfield J.F."/>
        </authorList>
    </citation>
    <scope>NUCLEOTIDE SEQUENCE [LARGE SCALE GENOMIC DNA]</scope>
</reference>
<gene>
    <name evidence="6" type="ORF">A2Z86_06915</name>
</gene>
<keyword evidence="3" id="KW-0694">RNA-binding</keyword>
<dbReference type="Gene3D" id="3.30.70.580">
    <property type="entry name" value="Pseudouridine synthase I, catalytic domain, N-terminal subdomain"/>
    <property type="match status" value="1"/>
</dbReference>
<comment type="similarity">
    <text evidence="1 4">Belongs to the pseudouridine synthase RsuA family.</text>
</comment>
<evidence type="ECO:0000256" key="2">
    <source>
        <dbReference type="ARBA" id="ARBA00023235"/>
    </source>
</evidence>
<evidence type="ECO:0000256" key="3">
    <source>
        <dbReference type="PROSITE-ProRule" id="PRU00182"/>
    </source>
</evidence>
<dbReference type="PROSITE" id="PS01149">
    <property type="entry name" value="PSI_RSU"/>
    <property type="match status" value="1"/>
</dbReference>
<name>A0A1F5YD40_9BACT</name>
<evidence type="ECO:0000259" key="5">
    <source>
        <dbReference type="SMART" id="SM00363"/>
    </source>
</evidence>
<dbReference type="CDD" id="cd02870">
    <property type="entry name" value="PseudoU_synth_RsuA_like"/>
    <property type="match status" value="1"/>
</dbReference>
<proteinExistence type="inferred from homology"/>
<dbReference type="Gene3D" id="3.10.290.10">
    <property type="entry name" value="RNA-binding S4 domain"/>
    <property type="match status" value="1"/>
</dbReference>
<dbReference type="InterPro" id="IPR050343">
    <property type="entry name" value="RsuA_PseudoU_synthase"/>
</dbReference>
<evidence type="ECO:0000256" key="1">
    <source>
        <dbReference type="ARBA" id="ARBA00008348"/>
    </source>
</evidence>
<sequence>MTRAQDTRGEKIQKVLAAAGICSRRGAEELIRSGLVKVNGEVIDNPALRVDPERDSIEYEGRPVRAAASRAAGLILYKQAGYITSAADPHNRETVYHLLPEAERAHKWLYAGRLDKDTEGLLLFTDSGELVHRLTHPSYKVSKHYRVKVLGQPSVGELKKLVRGILVEGRRLRMDEARIIRTDAEGALVEVVLHQGEKRQIKVMFSELGHKVIALCRTRLGPLRLGGLRPGESRRLTERELDSLLEAVGLAVRE</sequence>